<organism evidence="1">
    <name type="scientific">Sesamum radiatum</name>
    <name type="common">Black benniseed</name>
    <dbReference type="NCBI Taxonomy" id="300843"/>
    <lineage>
        <taxon>Eukaryota</taxon>
        <taxon>Viridiplantae</taxon>
        <taxon>Streptophyta</taxon>
        <taxon>Embryophyta</taxon>
        <taxon>Tracheophyta</taxon>
        <taxon>Spermatophyta</taxon>
        <taxon>Magnoliopsida</taxon>
        <taxon>eudicotyledons</taxon>
        <taxon>Gunneridae</taxon>
        <taxon>Pentapetalae</taxon>
        <taxon>asterids</taxon>
        <taxon>lamiids</taxon>
        <taxon>Lamiales</taxon>
        <taxon>Pedaliaceae</taxon>
        <taxon>Sesamum</taxon>
    </lineage>
</organism>
<reference evidence="1" key="1">
    <citation type="submission" date="2020-06" db="EMBL/GenBank/DDBJ databases">
        <authorList>
            <person name="Li T."/>
            <person name="Hu X."/>
            <person name="Zhang T."/>
            <person name="Song X."/>
            <person name="Zhang H."/>
            <person name="Dai N."/>
            <person name="Sheng W."/>
            <person name="Hou X."/>
            <person name="Wei L."/>
        </authorList>
    </citation>
    <scope>NUCLEOTIDE SEQUENCE</scope>
    <source>
        <strain evidence="1">G02</strain>
        <tissue evidence="1">Leaf</tissue>
    </source>
</reference>
<sequence>MRKQKREQEIVFVNQDLEKDVVANNDEVVISATIANFWVKKVLVDGDSSTNIIFYKAFLHIGINNTELTRVNTPLASFNGSIVEHVGELMLPMSLGSYSRRVANMVKYLVVDAPSTYNFILVRPNLNSFQTIVSTYHLKLKFPTPGGIEEEVGD</sequence>
<gene>
    <name evidence="1" type="ORF">Sradi_4121800</name>
</gene>
<dbReference type="AlphaFoldDB" id="A0AAW2P2L2"/>
<protein>
    <submittedName>
        <fullName evidence="1">Uncharacterized protein</fullName>
    </submittedName>
</protein>
<name>A0AAW2P2L2_SESRA</name>
<dbReference type="EMBL" id="JACGWJ010000018">
    <property type="protein sequence ID" value="KAL0349726.1"/>
    <property type="molecule type" value="Genomic_DNA"/>
</dbReference>
<accession>A0AAW2P2L2</accession>
<comment type="caution">
    <text evidence="1">The sequence shown here is derived from an EMBL/GenBank/DDBJ whole genome shotgun (WGS) entry which is preliminary data.</text>
</comment>
<evidence type="ECO:0000313" key="1">
    <source>
        <dbReference type="EMBL" id="KAL0349726.1"/>
    </source>
</evidence>
<proteinExistence type="predicted"/>
<dbReference type="PANTHER" id="PTHR33240:SF15">
    <property type="entry name" value="GAG-PRO-LIKE PROTEIN"/>
    <property type="match status" value="1"/>
</dbReference>
<dbReference type="PANTHER" id="PTHR33240">
    <property type="entry name" value="OS08G0508500 PROTEIN"/>
    <property type="match status" value="1"/>
</dbReference>
<reference evidence="1" key="2">
    <citation type="journal article" date="2024" name="Plant">
        <title>Genomic evolution and insights into agronomic trait innovations of Sesamum species.</title>
        <authorList>
            <person name="Miao H."/>
            <person name="Wang L."/>
            <person name="Qu L."/>
            <person name="Liu H."/>
            <person name="Sun Y."/>
            <person name="Le M."/>
            <person name="Wang Q."/>
            <person name="Wei S."/>
            <person name="Zheng Y."/>
            <person name="Lin W."/>
            <person name="Duan Y."/>
            <person name="Cao H."/>
            <person name="Xiong S."/>
            <person name="Wang X."/>
            <person name="Wei L."/>
            <person name="Li C."/>
            <person name="Ma Q."/>
            <person name="Ju M."/>
            <person name="Zhao R."/>
            <person name="Li G."/>
            <person name="Mu C."/>
            <person name="Tian Q."/>
            <person name="Mei H."/>
            <person name="Zhang T."/>
            <person name="Gao T."/>
            <person name="Zhang H."/>
        </authorList>
    </citation>
    <scope>NUCLEOTIDE SEQUENCE</scope>
    <source>
        <strain evidence="1">G02</strain>
    </source>
</reference>